<evidence type="ECO:0000259" key="3">
    <source>
        <dbReference type="SMART" id="SM00409"/>
    </source>
</evidence>
<gene>
    <name evidence="4" type="ORF">CgunFtcFv8_027792</name>
</gene>
<dbReference type="InterPro" id="IPR013106">
    <property type="entry name" value="Ig_V-set"/>
</dbReference>
<feature type="transmembrane region" description="Helical" evidence="2">
    <location>
        <begin position="281"/>
        <end position="306"/>
    </location>
</feature>
<dbReference type="InterPro" id="IPR013783">
    <property type="entry name" value="Ig-like_fold"/>
</dbReference>
<dbReference type="InterPro" id="IPR003599">
    <property type="entry name" value="Ig_sub"/>
</dbReference>
<dbReference type="AlphaFoldDB" id="A0AAN8E725"/>
<feature type="domain" description="Immunoglobulin" evidence="3">
    <location>
        <begin position="155"/>
        <end position="244"/>
    </location>
</feature>
<dbReference type="Pfam" id="PF07686">
    <property type="entry name" value="V-set"/>
    <property type="match status" value="1"/>
</dbReference>
<evidence type="ECO:0000256" key="1">
    <source>
        <dbReference type="SAM" id="MobiDB-lite"/>
    </source>
</evidence>
<dbReference type="PANTHER" id="PTHR11422">
    <property type="entry name" value="T-CELL SURFACE GLYCOPROTEIN CD4"/>
    <property type="match status" value="1"/>
</dbReference>
<dbReference type="EMBL" id="JAURVH010000027">
    <property type="protein sequence ID" value="KAK5936356.1"/>
    <property type="molecule type" value="Genomic_DNA"/>
</dbReference>
<organism evidence="4 5">
    <name type="scientific">Champsocephalus gunnari</name>
    <name type="common">Mackerel icefish</name>
    <dbReference type="NCBI Taxonomy" id="52237"/>
    <lineage>
        <taxon>Eukaryota</taxon>
        <taxon>Metazoa</taxon>
        <taxon>Chordata</taxon>
        <taxon>Craniata</taxon>
        <taxon>Vertebrata</taxon>
        <taxon>Euteleostomi</taxon>
        <taxon>Actinopterygii</taxon>
        <taxon>Neopterygii</taxon>
        <taxon>Teleostei</taxon>
        <taxon>Neoteleostei</taxon>
        <taxon>Acanthomorphata</taxon>
        <taxon>Eupercaria</taxon>
        <taxon>Perciformes</taxon>
        <taxon>Notothenioidei</taxon>
        <taxon>Channichthyidae</taxon>
        <taxon>Champsocephalus</taxon>
    </lineage>
</organism>
<dbReference type="Proteomes" id="UP001331515">
    <property type="component" value="Unassembled WGS sequence"/>
</dbReference>
<sequence>MTLSSVPSREEEVEDWNKWKVSHMLKLRPRSGAAMLFDMSHLKMCRVMIFCGALYAVLIPCSGNSTATVVVRFSVPEDHHICLQCGGSDSSDVVWTHRDRKVLVSRQGSYETNKDPQRYHLLSDGGLCLLRLDDSDGGAFSCNQQLVAELQVMTGEDFLVPAGRTLLLPCSDSSKRKKRWSQRREGGRWETLLTLFRNGTVRAERSRISLRNEALQIQDLQPEDSGEFLCNRKLQARLSVLTVQPEPTILQPTTRTTATAVVMETEEVEIKKEKKKTAVNALLMVAVAGTGLMILLMAGVCLLLTGRRCRRRSKHRCAAQSQEDTELQPWSPSNAQTECEDSESPSPQEEAIHYASLGRPNWRGGPSRTPADPNQDHVIYSAVVTRPAAKQKASLLLRAL</sequence>
<feature type="compositionally biased region" description="Polar residues" evidence="1">
    <location>
        <begin position="328"/>
        <end position="337"/>
    </location>
</feature>
<dbReference type="SUPFAM" id="SSF48726">
    <property type="entry name" value="Immunoglobulin"/>
    <property type="match status" value="1"/>
</dbReference>
<comment type="caution">
    <text evidence="4">The sequence shown here is derived from an EMBL/GenBank/DDBJ whole genome shotgun (WGS) entry which is preliminary data.</text>
</comment>
<evidence type="ECO:0000313" key="4">
    <source>
        <dbReference type="EMBL" id="KAK5936356.1"/>
    </source>
</evidence>
<keyword evidence="2" id="KW-0812">Transmembrane</keyword>
<proteinExistence type="predicted"/>
<dbReference type="InterPro" id="IPR036179">
    <property type="entry name" value="Ig-like_dom_sf"/>
</dbReference>
<dbReference type="SMART" id="SM00409">
    <property type="entry name" value="IG"/>
    <property type="match status" value="1"/>
</dbReference>
<keyword evidence="2" id="KW-0472">Membrane</keyword>
<feature type="region of interest" description="Disordered" evidence="1">
    <location>
        <begin position="317"/>
        <end position="375"/>
    </location>
</feature>
<keyword evidence="5" id="KW-1185">Reference proteome</keyword>
<protein>
    <recommendedName>
        <fullName evidence="3">Immunoglobulin domain-containing protein</fullName>
    </recommendedName>
</protein>
<evidence type="ECO:0000256" key="2">
    <source>
        <dbReference type="SAM" id="Phobius"/>
    </source>
</evidence>
<reference evidence="4 5" key="1">
    <citation type="journal article" date="2023" name="Mol. Biol. Evol.">
        <title>Genomics of Secondarily Temperate Adaptation in the Only Non-Antarctic Icefish.</title>
        <authorList>
            <person name="Rivera-Colon A.G."/>
            <person name="Rayamajhi N."/>
            <person name="Minhas B.F."/>
            <person name="Madrigal G."/>
            <person name="Bilyk K.T."/>
            <person name="Yoon V."/>
            <person name="Hune M."/>
            <person name="Gregory S."/>
            <person name="Cheng C.H.C."/>
            <person name="Catchen J.M."/>
        </authorList>
    </citation>
    <scope>NUCLEOTIDE SEQUENCE [LARGE SCALE GENOMIC DNA]</scope>
    <source>
        <tissue evidence="4">White muscle</tissue>
    </source>
</reference>
<accession>A0AAN8E725</accession>
<evidence type="ECO:0000313" key="5">
    <source>
        <dbReference type="Proteomes" id="UP001331515"/>
    </source>
</evidence>
<dbReference type="PANTHER" id="PTHR11422:SF10">
    <property type="entry name" value="IG-LIKE DOMAIN-CONTAINING PROTEIN"/>
    <property type="match status" value="1"/>
</dbReference>
<name>A0AAN8E725_CHAGU</name>
<keyword evidence="2" id="KW-1133">Transmembrane helix</keyword>
<dbReference type="Gene3D" id="2.60.40.10">
    <property type="entry name" value="Immunoglobulins"/>
    <property type="match status" value="1"/>
</dbReference>